<feature type="chain" id="PRO_5043808291" description="Secreted protein" evidence="1">
    <location>
        <begin position="21"/>
        <end position="135"/>
    </location>
</feature>
<reference evidence="2 3" key="1">
    <citation type="submission" date="2024-05" db="EMBL/GenBank/DDBJ databases">
        <authorList>
            <person name="Wallberg A."/>
        </authorList>
    </citation>
    <scope>NUCLEOTIDE SEQUENCE [LARGE SCALE GENOMIC DNA]</scope>
</reference>
<dbReference type="AlphaFoldDB" id="A0AAV2S7Y1"/>
<protein>
    <recommendedName>
        <fullName evidence="4">Secreted protein</fullName>
    </recommendedName>
</protein>
<proteinExistence type="predicted"/>
<keyword evidence="3" id="KW-1185">Reference proteome</keyword>
<organism evidence="2 3">
    <name type="scientific">Meganyctiphanes norvegica</name>
    <name type="common">Northern krill</name>
    <name type="synonym">Thysanopoda norvegica</name>
    <dbReference type="NCBI Taxonomy" id="48144"/>
    <lineage>
        <taxon>Eukaryota</taxon>
        <taxon>Metazoa</taxon>
        <taxon>Ecdysozoa</taxon>
        <taxon>Arthropoda</taxon>
        <taxon>Crustacea</taxon>
        <taxon>Multicrustacea</taxon>
        <taxon>Malacostraca</taxon>
        <taxon>Eumalacostraca</taxon>
        <taxon>Eucarida</taxon>
        <taxon>Euphausiacea</taxon>
        <taxon>Euphausiidae</taxon>
        <taxon>Meganyctiphanes</taxon>
    </lineage>
</organism>
<dbReference type="Proteomes" id="UP001497623">
    <property type="component" value="Unassembled WGS sequence"/>
</dbReference>
<feature type="signal peptide" evidence="1">
    <location>
        <begin position="1"/>
        <end position="20"/>
    </location>
</feature>
<evidence type="ECO:0000313" key="3">
    <source>
        <dbReference type="Proteomes" id="UP001497623"/>
    </source>
</evidence>
<name>A0AAV2S7Y1_MEGNR</name>
<dbReference type="EMBL" id="CAXKWB010048236">
    <property type="protein sequence ID" value="CAL4166409.1"/>
    <property type="molecule type" value="Genomic_DNA"/>
</dbReference>
<evidence type="ECO:0000313" key="2">
    <source>
        <dbReference type="EMBL" id="CAL4166409.1"/>
    </source>
</evidence>
<gene>
    <name evidence="2" type="ORF">MNOR_LOCUS33442</name>
</gene>
<comment type="caution">
    <text evidence="2">The sequence shown here is derived from an EMBL/GenBank/DDBJ whole genome shotgun (WGS) entry which is preliminary data.</text>
</comment>
<evidence type="ECO:0000256" key="1">
    <source>
        <dbReference type="SAM" id="SignalP"/>
    </source>
</evidence>
<keyword evidence="1" id="KW-0732">Signal</keyword>
<sequence>MRNISAISLLLLATAGWASGTGVCNCGAFMTTDIGDILIVELPALEAKNCDDHKGCSRACVEEVGSGGDLFAMAADGTDRTNGQALCDEMGKPIDNKLIYGYYELCGGPWEYTGVSSEQALCCDDNGQHQYCQME</sequence>
<evidence type="ECO:0008006" key="4">
    <source>
        <dbReference type="Google" id="ProtNLM"/>
    </source>
</evidence>
<accession>A0AAV2S7Y1</accession>